<gene>
    <name evidence="1" type="ORF">AVDCRST_MAG42-491</name>
</gene>
<sequence length="37" mass="3960">MPILALLDHWKAQSFTGALAVAVVEMIARSGVITMCD</sequence>
<organism evidence="1">
    <name type="scientific">uncultured Chthoniobacterales bacterium</name>
    <dbReference type="NCBI Taxonomy" id="1836801"/>
    <lineage>
        <taxon>Bacteria</taxon>
        <taxon>Pseudomonadati</taxon>
        <taxon>Verrucomicrobiota</taxon>
        <taxon>Spartobacteria</taxon>
        <taxon>Chthoniobacterales</taxon>
        <taxon>environmental samples</taxon>
    </lineage>
</organism>
<proteinExistence type="predicted"/>
<protein>
    <submittedName>
        <fullName evidence="1">Uncharacterized protein</fullName>
    </submittedName>
</protein>
<accession>A0A6J4HEW5</accession>
<evidence type="ECO:0000313" key="1">
    <source>
        <dbReference type="EMBL" id="CAA9219659.1"/>
    </source>
</evidence>
<dbReference type="AlphaFoldDB" id="A0A6J4HEW5"/>
<name>A0A6J4HEW5_9BACT</name>
<dbReference type="EMBL" id="CADCTA010000036">
    <property type="protein sequence ID" value="CAA9219659.1"/>
    <property type="molecule type" value="Genomic_DNA"/>
</dbReference>
<reference evidence="1" key="1">
    <citation type="submission" date="2020-02" db="EMBL/GenBank/DDBJ databases">
        <authorList>
            <person name="Meier V. D."/>
        </authorList>
    </citation>
    <scope>NUCLEOTIDE SEQUENCE</scope>
    <source>
        <strain evidence="1">AVDCRST_MAG42</strain>
    </source>
</reference>